<proteinExistence type="predicted"/>
<keyword evidence="1" id="KW-1133">Transmembrane helix</keyword>
<evidence type="ECO:0000256" key="1">
    <source>
        <dbReference type="SAM" id="Phobius"/>
    </source>
</evidence>
<feature type="transmembrane region" description="Helical" evidence="1">
    <location>
        <begin position="20"/>
        <end position="39"/>
    </location>
</feature>
<name>A0A0E9R713_ANGAN</name>
<accession>A0A0E9R713</accession>
<dbReference type="EMBL" id="GBXM01084337">
    <property type="protein sequence ID" value="JAH24240.1"/>
    <property type="molecule type" value="Transcribed_RNA"/>
</dbReference>
<keyword evidence="1" id="KW-0812">Transmembrane</keyword>
<evidence type="ECO:0000313" key="2">
    <source>
        <dbReference type="EMBL" id="JAH24240.1"/>
    </source>
</evidence>
<reference evidence="2" key="2">
    <citation type="journal article" date="2015" name="Fish Shellfish Immunol.">
        <title>Early steps in the European eel (Anguilla anguilla)-Vibrio vulnificus interaction in the gills: Role of the RtxA13 toxin.</title>
        <authorList>
            <person name="Callol A."/>
            <person name="Pajuelo D."/>
            <person name="Ebbesson L."/>
            <person name="Teles M."/>
            <person name="MacKenzie S."/>
            <person name="Amaro C."/>
        </authorList>
    </citation>
    <scope>NUCLEOTIDE SEQUENCE</scope>
</reference>
<reference evidence="2" key="1">
    <citation type="submission" date="2014-11" db="EMBL/GenBank/DDBJ databases">
        <authorList>
            <person name="Amaro Gonzalez C."/>
        </authorList>
    </citation>
    <scope>NUCLEOTIDE SEQUENCE</scope>
</reference>
<sequence>MSFLSIRVVGKFPQNPPLQVAGSLLLVVWWAGLALRLLLRDMLPRESLRS</sequence>
<dbReference type="AlphaFoldDB" id="A0A0E9R713"/>
<organism evidence="2">
    <name type="scientific">Anguilla anguilla</name>
    <name type="common">European freshwater eel</name>
    <name type="synonym">Muraena anguilla</name>
    <dbReference type="NCBI Taxonomy" id="7936"/>
    <lineage>
        <taxon>Eukaryota</taxon>
        <taxon>Metazoa</taxon>
        <taxon>Chordata</taxon>
        <taxon>Craniata</taxon>
        <taxon>Vertebrata</taxon>
        <taxon>Euteleostomi</taxon>
        <taxon>Actinopterygii</taxon>
        <taxon>Neopterygii</taxon>
        <taxon>Teleostei</taxon>
        <taxon>Anguilliformes</taxon>
        <taxon>Anguillidae</taxon>
        <taxon>Anguilla</taxon>
    </lineage>
</organism>
<protein>
    <submittedName>
        <fullName evidence="2">Uncharacterized protein</fullName>
    </submittedName>
</protein>
<keyword evidence="1" id="KW-0472">Membrane</keyword>